<accession>A0A6N1NIJ2</accession>
<dbReference type="PANTHER" id="PTHR23070">
    <property type="entry name" value="BCS1 AAA-TYPE ATPASE"/>
    <property type="match status" value="1"/>
</dbReference>
<dbReference type="InterPro" id="IPR003593">
    <property type="entry name" value="AAA+_ATPase"/>
</dbReference>
<keyword evidence="2" id="KW-0472">Membrane</keyword>
<feature type="transmembrane region" description="Helical" evidence="2">
    <location>
        <begin position="20"/>
        <end position="51"/>
    </location>
</feature>
<dbReference type="EMBL" id="KY523104">
    <property type="protein sequence ID" value="QKU34779.1"/>
    <property type="molecule type" value="Genomic_DNA"/>
</dbReference>
<dbReference type="SUPFAM" id="SSF52540">
    <property type="entry name" value="P-loop containing nucleoside triphosphate hydrolases"/>
    <property type="match status" value="1"/>
</dbReference>
<reference evidence="4" key="1">
    <citation type="submission" date="2017-01" db="EMBL/GenBank/DDBJ databases">
        <authorList>
            <person name="Assis F.L."/>
            <person name="Abrahao J.S."/>
            <person name="Silva L."/>
            <person name="Khalil J.B."/>
            <person name="Rodrigues R."/>
            <person name="Silva L.S."/>
            <person name="Arantes T."/>
            <person name="Boratto P."/>
            <person name="Andrade M."/>
            <person name="Kroon E.G."/>
            <person name="Ribeiro B."/>
            <person name="Bergier I."/>
            <person name="Seligmann H."/>
            <person name="Ghigo E."/>
            <person name="Colson P."/>
            <person name="Levasseur A."/>
            <person name="Raoult D."/>
            <person name="Scola B.L."/>
        </authorList>
    </citation>
    <scope>NUCLEOTIDE SEQUENCE</scope>
    <source>
        <strain evidence="4">Soda lake</strain>
    </source>
</reference>
<dbReference type="GO" id="GO:0016887">
    <property type="term" value="F:ATP hydrolysis activity"/>
    <property type="evidence" value="ECO:0007669"/>
    <property type="project" value="InterPro"/>
</dbReference>
<feature type="domain" description="AAA+ ATPase" evidence="3">
    <location>
        <begin position="283"/>
        <end position="458"/>
    </location>
</feature>
<dbReference type="RefSeq" id="YP_010781425.1">
    <property type="nucleotide sequence ID" value="NC_075039.1"/>
</dbReference>
<keyword evidence="2" id="KW-1133">Transmembrane helix</keyword>
<sequence>MNNVSVSPSSYASMLGDNLFVQMLFTTTIGILIANFSTMLTNIINLFTYLFRNLGVNVFSKKYNSSITVTSISLENAGGILNKSSENYRAVIYIIHKLGINVKKIREQNVNLSIYYHINNTREVDNIYNYDIDNTNEIIIVPELDIRLRSTNCVKDITGKDNSSYSVNSRNIDLFSSKLSVIELLDVLNKWKEEYKEYLKRYVNDGKLYYYSLISESSNAQSNAQSKDKEDTYQDSKIIWRTNIFKSFKTFDNIFFTEKQKLLEKLDFFIKNESWYKNKGIPYNFGLLFHGLPGCGKTSCVKAISNLTNRHVVELSLNKIKTCGQFIDIINNEFINNVYLPIDKRIILIEDIDCMLDIVIDRKLKDEADTAEKEQIANMDVDQLFKFKMLGMTEEYSKCDSYKNEDKLTLSCILNTIDGVLEQHGRILIISTNYPDKLDKALIRPGRIDVRINFTKCDHKMTKDILEFYYDRQIPLDVMFPDFKYTPAEIINKCLNTENKMDDIIKEMTSIS</sequence>
<evidence type="ECO:0000313" key="4">
    <source>
        <dbReference type="EMBL" id="QKU34779.1"/>
    </source>
</evidence>
<dbReference type="InterPro" id="IPR027417">
    <property type="entry name" value="P-loop_NTPase"/>
</dbReference>
<dbReference type="Pfam" id="PF00004">
    <property type="entry name" value="AAA"/>
    <property type="match status" value="1"/>
</dbReference>
<dbReference type="Gene3D" id="3.40.50.300">
    <property type="entry name" value="P-loop containing nucleotide triphosphate hydrolases"/>
    <property type="match status" value="1"/>
</dbReference>
<evidence type="ECO:0000259" key="3">
    <source>
        <dbReference type="SMART" id="SM00382"/>
    </source>
</evidence>
<dbReference type="SMART" id="SM00382">
    <property type="entry name" value="AAA"/>
    <property type="match status" value="1"/>
</dbReference>
<dbReference type="KEGG" id="vg:80518189"/>
<dbReference type="GeneID" id="80518189"/>
<organism evidence="4">
    <name type="scientific">Tupanvirus soda lake</name>
    <dbReference type="NCBI Taxonomy" id="2126985"/>
    <lineage>
        <taxon>Viruses</taxon>
        <taxon>Varidnaviria</taxon>
        <taxon>Bamfordvirae</taxon>
        <taxon>Nucleocytoviricota</taxon>
        <taxon>Megaviricetes</taxon>
        <taxon>Imitervirales</taxon>
        <taxon>Mimiviridae</taxon>
        <taxon>Megamimivirinae</taxon>
        <taxon>Tupanvirus</taxon>
        <taxon>Tupanvirus salinum</taxon>
    </lineage>
</organism>
<dbReference type="GO" id="GO:0005524">
    <property type="term" value="F:ATP binding"/>
    <property type="evidence" value="ECO:0007669"/>
    <property type="project" value="InterPro"/>
</dbReference>
<comment type="similarity">
    <text evidence="1">Belongs to the AAA ATPase family. BCS1 subfamily.</text>
</comment>
<dbReference type="InterPro" id="IPR050747">
    <property type="entry name" value="Mitochondrial_chaperone_BCS1"/>
</dbReference>
<reference evidence="4" key="2">
    <citation type="journal article" date="2018" name="Nat. Commun.">
        <title>Tailed giant Tupanvirus possesses the most complete translational apparatus of the known virosphere.</title>
        <authorList>
            <person name="Abrahao J."/>
            <person name="Silva L."/>
            <person name="Silva L.S."/>
            <person name="Khalil J.Y.B."/>
            <person name="Rodrigues R."/>
            <person name="Arantes T."/>
            <person name="Assis F."/>
            <person name="Boratto P."/>
            <person name="Andrade M."/>
            <person name="Kroon E.G."/>
            <person name="Ribeiro B."/>
            <person name="Bergier I."/>
            <person name="Seligmann H."/>
            <person name="Ghigo E."/>
            <person name="Colson P."/>
            <person name="Levasseur A."/>
            <person name="Kroemer G."/>
            <person name="Raoult D."/>
            <person name="La Scola B."/>
        </authorList>
    </citation>
    <scope>NUCLEOTIDE SEQUENCE [LARGE SCALE GENOMIC DNA]</scope>
    <source>
        <strain evidence="4">Soda lake</strain>
    </source>
</reference>
<evidence type="ECO:0000256" key="1">
    <source>
        <dbReference type="ARBA" id="ARBA00007448"/>
    </source>
</evidence>
<name>A0A6N1NIJ2_9VIRU</name>
<proteinExistence type="inferred from homology"/>
<dbReference type="InterPro" id="IPR003959">
    <property type="entry name" value="ATPase_AAA_core"/>
</dbReference>
<protein>
    <submittedName>
        <fullName evidence="4">Putative AAA+ family ATPase</fullName>
    </submittedName>
</protein>
<keyword evidence="2" id="KW-0812">Transmembrane</keyword>
<evidence type="ECO:0000256" key="2">
    <source>
        <dbReference type="SAM" id="Phobius"/>
    </source>
</evidence>